<evidence type="ECO:0000313" key="9">
    <source>
        <dbReference type="Proteomes" id="UP000271974"/>
    </source>
</evidence>
<keyword evidence="6" id="KW-1133">Transmembrane helix</keyword>
<dbReference type="Proteomes" id="UP000271974">
    <property type="component" value="Unassembled WGS sequence"/>
</dbReference>
<dbReference type="PANTHER" id="PTHR24034:SF209">
    <property type="entry name" value="EGF-LIKE DOMAIN-CONTAINING PROTEIN"/>
    <property type="match status" value="1"/>
</dbReference>
<feature type="transmembrane region" description="Helical" evidence="6">
    <location>
        <begin position="229"/>
        <end position="254"/>
    </location>
</feature>
<evidence type="ECO:0000259" key="7">
    <source>
        <dbReference type="PROSITE" id="PS01186"/>
    </source>
</evidence>
<dbReference type="GO" id="GO:0005509">
    <property type="term" value="F:calcium ion binding"/>
    <property type="evidence" value="ECO:0007669"/>
    <property type="project" value="InterPro"/>
</dbReference>
<dbReference type="PANTHER" id="PTHR24034">
    <property type="entry name" value="EGF-LIKE DOMAIN-CONTAINING PROTEIN"/>
    <property type="match status" value="1"/>
</dbReference>
<dbReference type="EMBL" id="RQTK01000830">
    <property type="protein sequence ID" value="RUS74446.1"/>
    <property type="molecule type" value="Genomic_DNA"/>
</dbReference>
<evidence type="ECO:0000256" key="6">
    <source>
        <dbReference type="SAM" id="Phobius"/>
    </source>
</evidence>
<dbReference type="InterPro" id="IPR000742">
    <property type="entry name" value="EGF"/>
</dbReference>
<keyword evidence="6" id="KW-0472">Membrane</keyword>
<organism evidence="8 9">
    <name type="scientific">Elysia chlorotica</name>
    <name type="common">Eastern emerald elysia</name>
    <name type="synonym">Sea slug</name>
    <dbReference type="NCBI Taxonomy" id="188477"/>
    <lineage>
        <taxon>Eukaryota</taxon>
        <taxon>Metazoa</taxon>
        <taxon>Spiralia</taxon>
        <taxon>Lophotrochozoa</taxon>
        <taxon>Mollusca</taxon>
        <taxon>Gastropoda</taxon>
        <taxon>Heterobranchia</taxon>
        <taxon>Euthyneura</taxon>
        <taxon>Panpulmonata</taxon>
        <taxon>Sacoglossa</taxon>
        <taxon>Placobranchoidea</taxon>
        <taxon>Plakobranchidae</taxon>
        <taxon>Elysia</taxon>
    </lineage>
</organism>
<dbReference type="SMART" id="SM00179">
    <property type="entry name" value="EGF_CA"/>
    <property type="match status" value="2"/>
</dbReference>
<sequence length="312" mass="34306">MAVDSDQIVSMVKEKLVTAISSLSSDDLIVEIAKLSQLEQRYRGAVERPAEISATVVVRSTKSLQDSELNAALSLGDCETNCPLGSIYVFTPPQVQQDTDLCSLAAVNLCDVMTTSCVEVENRILCECLPGFEKAQDPNFCQDKNECRLGTNNCGTKNCTNTFGSYSCACSSGQFWHQSNMECTAEACQSNPCKDDWKCDLIDSGAGYVCSPKSDSLDDDDDDEEKWRLALIIVASVLGFLCLCLTIALICLCVRRRKTLEMDSYSNSRYNDLAHKRSSGTEMLEQRGRGNLHGGQGHNGAYDNRTYTNDRP</sequence>
<keyword evidence="4" id="KW-1015">Disulfide bond</keyword>
<dbReference type="OrthoDB" id="6102165at2759"/>
<feature type="region of interest" description="Disordered" evidence="5">
    <location>
        <begin position="286"/>
        <end position="312"/>
    </location>
</feature>
<name>A0A433SYS5_ELYCH</name>
<protein>
    <recommendedName>
        <fullName evidence="7">EGF-like domain-containing protein</fullName>
    </recommendedName>
</protein>
<reference evidence="8 9" key="1">
    <citation type="submission" date="2019-01" db="EMBL/GenBank/DDBJ databases">
        <title>A draft genome assembly of the solar-powered sea slug Elysia chlorotica.</title>
        <authorList>
            <person name="Cai H."/>
            <person name="Li Q."/>
            <person name="Fang X."/>
            <person name="Li J."/>
            <person name="Curtis N.E."/>
            <person name="Altenburger A."/>
            <person name="Shibata T."/>
            <person name="Feng M."/>
            <person name="Maeda T."/>
            <person name="Schwartz J.A."/>
            <person name="Shigenobu S."/>
            <person name="Lundholm N."/>
            <person name="Nishiyama T."/>
            <person name="Yang H."/>
            <person name="Hasebe M."/>
            <person name="Li S."/>
            <person name="Pierce S.K."/>
            <person name="Wang J."/>
        </authorList>
    </citation>
    <scope>NUCLEOTIDE SEQUENCE [LARGE SCALE GENOMIC DNA]</scope>
    <source>
        <strain evidence="8">EC2010</strain>
        <tissue evidence="8">Whole organism of an adult</tissue>
    </source>
</reference>
<dbReference type="AlphaFoldDB" id="A0A433SYS5"/>
<evidence type="ECO:0000256" key="5">
    <source>
        <dbReference type="SAM" id="MobiDB-lite"/>
    </source>
</evidence>
<dbReference type="PROSITE" id="PS01186">
    <property type="entry name" value="EGF_2"/>
    <property type="match status" value="1"/>
</dbReference>
<dbReference type="InterPro" id="IPR018097">
    <property type="entry name" value="EGF_Ca-bd_CS"/>
</dbReference>
<dbReference type="InterPro" id="IPR050751">
    <property type="entry name" value="ECM_structural_protein"/>
</dbReference>
<dbReference type="InterPro" id="IPR001881">
    <property type="entry name" value="EGF-like_Ca-bd_dom"/>
</dbReference>
<keyword evidence="3" id="KW-0677">Repeat</keyword>
<keyword evidence="1" id="KW-0245">EGF-like domain</keyword>
<keyword evidence="9" id="KW-1185">Reference proteome</keyword>
<evidence type="ECO:0000313" key="8">
    <source>
        <dbReference type="EMBL" id="RUS74446.1"/>
    </source>
</evidence>
<accession>A0A433SYS5</accession>
<feature type="domain" description="EGF-like" evidence="7">
    <location>
        <begin position="126"/>
        <end position="141"/>
    </location>
</feature>
<comment type="caution">
    <text evidence="8">The sequence shown here is derived from an EMBL/GenBank/DDBJ whole genome shotgun (WGS) entry which is preliminary data.</text>
</comment>
<gene>
    <name evidence="8" type="ORF">EGW08_017784</name>
</gene>
<dbReference type="SUPFAM" id="SSF57196">
    <property type="entry name" value="EGF/Laminin"/>
    <property type="match status" value="1"/>
</dbReference>
<evidence type="ECO:0000256" key="4">
    <source>
        <dbReference type="ARBA" id="ARBA00023157"/>
    </source>
</evidence>
<proteinExistence type="predicted"/>
<evidence type="ECO:0000256" key="2">
    <source>
        <dbReference type="ARBA" id="ARBA00022729"/>
    </source>
</evidence>
<dbReference type="PROSITE" id="PS01187">
    <property type="entry name" value="EGF_CA"/>
    <property type="match status" value="1"/>
</dbReference>
<keyword evidence="6" id="KW-0812">Transmembrane</keyword>
<evidence type="ECO:0000256" key="1">
    <source>
        <dbReference type="ARBA" id="ARBA00022536"/>
    </source>
</evidence>
<evidence type="ECO:0000256" key="3">
    <source>
        <dbReference type="ARBA" id="ARBA00022737"/>
    </source>
</evidence>
<keyword evidence="2" id="KW-0732">Signal</keyword>
<dbReference type="Gene3D" id="2.10.25.10">
    <property type="entry name" value="Laminin"/>
    <property type="match status" value="2"/>
</dbReference>